<protein>
    <submittedName>
        <fullName evidence="8">Acetyltransferase</fullName>
    </submittedName>
</protein>
<keyword evidence="9" id="KW-1185">Reference proteome</keyword>
<dbReference type="PANTHER" id="PTHR43300:SF7">
    <property type="entry name" value="UDP-N-ACETYLBACILLOSAMINE N-ACETYLTRANSFERASE"/>
    <property type="match status" value="1"/>
</dbReference>
<dbReference type="Proteomes" id="UP000319523">
    <property type="component" value="Unassembled WGS sequence"/>
</dbReference>
<dbReference type="EMBL" id="VHQI01000004">
    <property type="protein sequence ID" value="TPW42708.1"/>
    <property type="molecule type" value="Genomic_DNA"/>
</dbReference>
<feature type="binding site" evidence="6">
    <location>
        <position position="75"/>
    </location>
    <ligand>
        <name>substrate</name>
    </ligand>
</feature>
<evidence type="ECO:0000313" key="8">
    <source>
        <dbReference type="EMBL" id="TPW42708.1"/>
    </source>
</evidence>
<keyword evidence="4" id="KW-0012">Acyltransferase</keyword>
<evidence type="ECO:0000259" key="7">
    <source>
        <dbReference type="Pfam" id="PF17836"/>
    </source>
</evidence>
<dbReference type="AlphaFoldDB" id="A0A506VAZ2"/>
<dbReference type="Gene3D" id="2.160.10.10">
    <property type="entry name" value="Hexapeptide repeat proteins"/>
    <property type="match status" value="2"/>
</dbReference>
<gene>
    <name evidence="8" type="ORF">FKM52_07995</name>
</gene>
<feature type="active site" description="Proton acceptor" evidence="5">
    <location>
        <position position="145"/>
    </location>
</feature>
<name>A0A506VAZ2_9GAMM</name>
<dbReference type="CDD" id="cd03360">
    <property type="entry name" value="LbH_AT_putative"/>
    <property type="match status" value="1"/>
</dbReference>
<accession>A0A506VAZ2</accession>
<keyword evidence="2 8" id="KW-0808">Transferase</keyword>
<dbReference type="Pfam" id="PF17836">
    <property type="entry name" value="PglD_N"/>
    <property type="match status" value="1"/>
</dbReference>
<dbReference type="Pfam" id="PF00132">
    <property type="entry name" value="Hexapep"/>
    <property type="match status" value="2"/>
</dbReference>
<feature type="site" description="Increases basicity of active site His" evidence="5">
    <location>
        <position position="146"/>
    </location>
</feature>
<dbReference type="InterPro" id="IPR001451">
    <property type="entry name" value="Hexapep"/>
</dbReference>
<dbReference type="SUPFAM" id="SSF51161">
    <property type="entry name" value="Trimeric LpxA-like enzymes"/>
    <property type="match status" value="1"/>
</dbReference>
<dbReference type="OrthoDB" id="9794407at2"/>
<proteinExistence type="inferred from homology"/>
<sequence length="215" mass="23191">MTNNKINLPLVIIGGGGHASVLVDILQQQKKNIVAVFSQGDAHKRKIFHDIRQCHHDEDIVQFDPDEIYLINGIGKLPHSELRNRINENFLSRGYTFSKVISTSACISDGAVYAEDVQIFPNCVIQTGVCIGRNCVINSGAIIEHDCKIGDHNFISPRAVLCGNVQTGANVFIGAGAVIIQNISIGDNVVIAAGAVITSNVESGRICYSPRAIVK</sequence>
<dbReference type="InterPro" id="IPR041561">
    <property type="entry name" value="PglD_N"/>
</dbReference>
<dbReference type="InterPro" id="IPR011004">
    <property type="entry name" value="Trimer_LpxA-like_sf"/>
</dbReference>
<evidence type="ECO:0000313" key="9">
    <source>
        <dbReference type="Proteomes" id="UP000319523"/>
    </source>
</evidence>
<dbReference type="PROSITE" id="PS00101">
    <property type="entry name" value="HEXAPEP_TRANSFERASES"/>
    <property type="match status" value="1"/>
</dbReference>
<dbReference type="InterPro" id="IPR020019">
    <property type="entry name" value="AcTrfase_PglD-like"/>
</dbReference>
<dbReference type="InterPro" id="IPR018357">
    <property type="entry name" value="Hexapep_transf_CS"/>
</dbReference>
<dbReference type="InterPro" id="IPR050179">
    <property type="entry name" value="Trans_hexapeptide_repeat"/>
</dbReference>
<organism evidence="8 9">
    <name type="scientific">Mixta tenebrionis</name>
    <dbReference type="NCBI Taxonomy" id="2562439"/>
    <lineage>
        <taxon>Bacteria</taxon>
        <taxon>Pseudomonadati</taxon>
        <taxon>Pseudomonadota</taxon>
        <taxon>Gammaproteobacteria</taxon>
        <taxon>Enterobacterales</taxon>
        <taxon>Erwiniaceae</taxon>
        <taxon>Mixta</taxon>
    </lineage>
</organism>
<evidence type="ECO:0000256" key="4">
    <source>
        <dbReference type="ARBA" id="ARBA00023315"/>
    </source>
</evidence>
<evidence type="ECO:0000256" key="6">
    <source>
        <dbReference type="PIRSR" id="PIRSR620019-2"/>
    </source>
</evidence>
<comment type="similarity">
    <text evidence="1">Belongs to the transferase hexapeptide repeat family.</text>
</comment>
<dbReference type="RefSeq" id="WP_141175680.1">
    <property type="nucleotide sequence ID" value="NZ_JBHUFX010000011.1"/>
</dbReference>
<keyword evidence="3" id="KW-0677">Repeat</keyword>
<reference evidence="8 9" key="1">
    <citation type="submission" date="2019-06" db="EMBL/GenBank/DDBJ databases">
        <authorList>
            <person name="Yang Y."/>
        </authorList>
    </citation>
    <scope>NUCLEOTIDE SEQUENCE [LARGE SCALE GENOMIC DNA]</scope>
    <source>
        <strain evidence="8 9">BIT-26</strain>
    </source>
</reference>
<evidence type="ECO:0000256" key="3">
    <source>
        <dbReference type="ARBA" id="ARBA00022737"/>
    </source>
</evidence>
<dbReference type="PANTHER" id="PTHR43300">
    <property type="entry name" value="ACETYLTRANSFERASE"/>
    <property type="match status" value="1"/>
</dbReference>
<evidence type="ECO:0000256" key="5">
    <source>
        <dbReference type="PIRSR" id="PIRSR620019-1"/>
    </source>
</evidence>
<comment type="caution">
    <text evidence="8">The sequence shown here is derived from an EMBL/GenBank/DDBJ whole genome shotgun (WGS) entry which is preliminary data.</text>
</comment>
<dbReference type="GO" id="GO:0016747">
    <property type="term" value="F:acyltransferase activity, transferring groups other than amino-acyl groups"/>
    <property type="evidence" value="ECO:0007669"/>
    <property type="project" value="UniProtKB-ARBA"/>
</dbReference>
<dbReference type="NCBIfam" id="TIGR03570">
    <property type="entry name" value="NeuD_NnaD"/>
    <property type="match status" value="1"/>
</dbReference>
<evidence type="ECO:0000256" key="1">
    <source>
        <dbReference type="ARBA" id="ARBA00007274"/>
    </source>
</evidence>
<evidence type="ECO:0000256" key="2">
    <source>
        <dbReference type="ARBA" id="ARBA00022679"/>
    </source>
</evidence>
<feature type="domain" description="PglD N-terminal" evidence="7">
    <location>
        <begin position="10"/>
        <end position="76"/>
    </location>
</feature>
<dbReference type="Gene3D" id="3.40.50.20">
    <property type="match status" value="1"/>
</dbReference>